<evidence type="ECO:0000259" key="12">
    <source>
        <dbReference type="Pfam" id="PF01225"/>
    </source>
</evidence>
<proteinExistence type="inferred from homology"/>
<dbReference type="HAMAP" id="MF_02019">
    <property type="entry name" value="MurF"/>
    <property type="match status" value="1"/>
</dbReference>
<comment type="subcellular location">
    <subcellularLocation>
        <location evidence="10 11">Cytoplasm</location>
    </subcellularLocation>
</comment>
<dbReference type="Pfam" id="PF01225">
    <property type="entry name" value="Mur_ligase"/>
    <property type="match status" value="1"/>
</dbReference>
<dbReference type="UniPathway" id="UPA00219"/>
<dbReference type="Gene3D" id="3.40.1190.10">
    <property type="entry name" value="Mur-like, catalytic domain"/>
    <property type="match status" value="1"/>
</dbReference>
<dbReference type="Gene3D" id="3.90.190.20">
    <property type="entry name" value="Mur ligase, C-terminal domain"/>
    <property type="match status" value="1"/>
</dbReference>
<evidence type="ECO:0000256" key="8">
    <source>
        <dbReference type="ARBA" id="ARBA00023306"/>
    </source>
</evidence>
<evidence type="ECO:0000256" key="2">
    <source>
        <dbReference type="ARBA" id="ARBA00022598"/>
    </source>
</evidence>
<evidence type="ECO:0000256" key="11">
    <source>
        <dbReference type="RuleBase" id="RU004136"/>
    </source>
</evidence>
<dbReference type="OrthoDB" id="9801978at2"/>
<dbReference type="AlphaFoldDB" id="A0A0J8DAS5"/>
<evidence type="ECO:0000256" key="4">
    <source>
        <dbReference type="ARBA" id="ARBA00022741"/>
    </source>
</evidence>
<dbReference type="GO" id="GO:0008360">
    <property type="term" value="P:regulation of cell shape"/>
    <property type="evidence" value="ECO:0007669"/>
    <property type="project" value="UniProtKB-KW"/>
</dbReference>
<dbReference type="SUPFAM" id="SSF53244">
    <property type="entry name" value="MurD-like peptide ligases, peptide-binding domain"/>
    <property type="match status" value="1"/>
</dbReference>
<dbReference type="InterPro" id="IPR036565">
    <property type="entry name" value="Mur-like_cat_sf"/>
</dbReference>
<evidence type="ECO:0000313" key="15">
    <source>
        <dbReference type="EMBL" id="KMT21403.1"/>
    </source>
</evidence>
<keyword evidence="16" id="KW-1185">Reference proteome</keyword>
<evidence type="ECO:0000256" key="3">
    <source>
        <dbReference type="ARBA" id="ARBA00022618"/>
    </source>
</evidence>
<comment type="catalytic activity">
    <reaction evidence="10 11">
        <text>D-alanyl-D-alanine + UDP-N-acetyl-alpha-D-muramoyl-L-alanyl-gamma-D-glutamyl-meso-2,6-diaminopimelate + ATP = UDP-N-acetyl-alpha-D-muramoyl-L-alanyl-gamma-D-glutamyl-meso-2,6-diaminopimeloyl-D-alanyl-D-alanine + ADP + phosphate + H(+)</text>
        <dbReference type="Rhea" id="RHEA:28374"/>
        <dbReference type="ChEBI" id="CHEBI:15378"/>
        <dbReference type="ChEBI" id="CHEBI:30616"/>
        <dbReference type="ChEBI" id="CHEBI:43474"/>
        <dbReference type="ChEBI" id="CHEBI:57822"/>
        <dbReference type="ChEBI" id="CHEBI:61386"/>
        <dbReference type="ChEBI" id="CHEBI:83905"/>
        <dbReference type="ChEBI" id="CHEBI:456216"/>
        <dbReference type="EC" id="6.3.2.10"/>
    </reaction>
</comment>
<evidence type="ECO:0000256" key="10">
    <source>
        <dbReference type="HAMAP-Rule" id="MF_02019"/>
    </source>
</evidence>
<name>A0A0J8DAS5_CLOCY</name>
<dbReference type="GO" id="GO:0009252">
    <property type="term" value="P:peptidoglycan biosynthetic process"/>
    <property type="evidence" value="ECO:0007669"/>
    <property type="project" value="UniProtKB-UniRule"/>
</dbReference>
<feature type="binding site" evidence="10">
    <location>
        <begin position="109"/>
        <end position="115"/>
    </location>
    <ligand>
        <name>ATP</name>
        <dbReference type="ChEBI" id="CHEBI:30616"/>
    </ligand>
</feature>
<keyword evidence="9 10" id="KW-0961">Cell wall biogenesis/degradation</keyword>
<dbReference type="InterPro" id="IPR035911">
    <property type="entry name" value="MurE/MurF_N"/>
</dbReference>
<feature type="domain" description="Mur ligase N-terminal catalytic" evidence="12">
    <location>
        <begin position="26"/>
        <end position="76"/>
    </location>
</feature>
<dbReference type="EC" id="6.3.2.10" evidence="10 11"/>
<keyword evidence="7 10" id="KW-0573">Peptidoglycan synthesis</keyword>
<keyword evidence="3 10" id="KW-0132">Cell division</keyword>
<sequence length="455" mass="50434">MEKMTLDEIINILDGNVVNYKENIVVNGVSTDTRTINEGDLFVALKGENFNGNKFVSKAVENGAICAIVSEPVESDIPYILVNNTLFALGKIAAYYKSKFNIPFIAVTGSVGKTSTKEVISSVLSKNFNVHKTDKNFNNEIGLPHTLFNLKHGHEVSVLEMGMNNFHEIERLSEIAKPNIGVITNIGTAHIENLGSKEGILKAKMEITTFFDKDSILIVNGDDELLKTVGDMHYKIIKLSINNLGDYNAFDVIDYGEEGIEFKIIYKGSEETIKVNSPGVYNVYNALAAIAIADILGMRIEDMKEGIADFAPCGMRMNVKTLKDGIKIIADCYNANPESMKASLSVLNSFKGNKKIAVLGDMFELGDYSETGHREVGIDIRNKANVLIAIGENSKYIYDEAKDYIESRYFLKKEEAQIYLRNILEPGDIALVKASRGMKLETVIDYITKDTERGN</sequence>
<dbReference type="Pfam" id="PF08245">
    <property type="entry name" value="Mur_ligase_M"/>
    <property type="match status" value="1"/>
</dbReference>
<dbReference type="SUPFAM" id="SSF63418">
    <property type="entry name" value="MurE/MurF N-terminal domain"/>
    <property type="match status" value="1"/>
</dbReference>
<dbReference type="NCBIfam" id="TIGR01143">
    <property type="entry name" value="murF"/>
    <property type="match status" value="1"/>
</dbReference>
<dbReference type="InterPro" id="IPR036615">
    <property type="entry name" value="Mur_ligase_C_dom_sf"/>
</dbReference>
<dbReference type="GO" id="GO:0005524">
    <property type="term" value="F:ATP binding"/>
    <property type="evidence" value="ECO:0007669"/>
    <property type="project" value="UniProtKB-UniRule"/>
</dbReference>
<keyword evidence="2 10" id="KW-0436">Ligase</keyword>
<organism evidence="15 16">
    <name type="scientific">Clostridium cylindrosporum DSM 605</name>
    <dbReference type="NCBI Taxonomy" id="1121307"/>
    <lineage>
        <taxon>Bacteria</taxon>
        <taxon>Bacillati</taxon>
        <taxon>Bacillota</taxon>
        <taxon>Clostridia</taxon>
        <taxon>Eubacteriales</taxon>
        <taxon>Clostridiaceae</taxon>
        <taxon>Clostridium</taxon>
    </lineage>
</organism>
<dbReference type="InterPro" id="IPR005863">
    <property type="entry name" value="UDP-N-AcMur_synth"/>
</dbReference>
<dbReference type="PANTHER" id="PTHR43024:SF1">
    <property type="entry name" value="UDP-N-ACETYLMURAMOYL-TRIPEPTIDE--D-ALANYL-D-ALANINE LIGASE"/>
    <property type="match status" value="1"/>
</dbReference>
<dbReference type="EMBL" id="LFVU01000027">
    <property type="protein sequence ID" value="KMT21403.1"/>
    <property type="molecule type" value="Genomic_DNA"/>
</dbReference>
<comment type="caution">
    <text evidence="15">The sequence shown here is derived from an EMBL/GenBank/DDBJ whole genome shotgun (WGS) entry which is preliminary data.</text>
</comment>
<keyword evidence="8 10" id="KW-0131">Cell cycle</keyword>
<evidence type="ECO:0000256" key="9">
    <source>
        <dbReference type="ARBA" id="ARBA00023316"/>
    </source>
</evidence>
<dbReference type="PATRIC" id="fig|1121307.3.peg.1020"/>
<keyword evidence="5 10" id="KW-0067">ATP-binding</keyword>
<dbReference type="Proteomes" id="UP000036756">
    <property type="component" value="Unassembled WGS sequence"/>
</dbReference>
<evidence type="ECO:0000256" key="7">
    <source>
        <dbReference type="ARBA" id="ARBA00022984"/>
    </source>
</evidence>
<dbReference type="InterPro" id="IPR000713">
    <property type="entry name" value="Mur_ligase_N"/>
</dbReference>
<evidence type="ECO:0000256" key="5">
    <source>
        <dbReference type="ARBA" id="ARBA00022840"/>
    </source>
</evidence>
<reference evidence="15 16" key="1">
    <citation type="submission" date="2015-06" db="EMBL/GenBank/DDBJ databases">
        <title>Draft genome sequence of the purine-degrading Clostridium cylindrosporum HC-1 (DSM 605).</title>
        <authorList>
            <person name="Poehlein A."/>
            <person name="Schiel-Bengelsdorf B."/>
            <person name="Bengelsdorf F."/>
            <person name="Daniel R."/>
            <person name="Duerre P."/>
        </authorList>
    </citation>
    <scope>NUCLEOTIDE SEQUENCE [LARGE SCALE GENOMIC DNA]</scope>
    <source>
        <strain evidence="15 16">DSM 605</strain>
    </source>
</reference>
<comment type="function">
    <text evidence="10 11">Involved in cell wall formation. Catalyzes the final step in the synthesis of UDP-N-acetylmuramoyl-pentapeptide, the precursor of murein.</text>
</comment>
<comment type="pathway">
    <text evidence="10 11">Cell wall biogenesis; peptidoglycan biosynthesis.</text>
</comment>
<dbReference type="RefSeq" id="WP_048570843.1">
    <property type="nucleotide sequence ID" value="NZ_LFVU01000027.1"/>
</dbReference>
<evidence type="ECO:0000259" key="13">
    <source>
        <dbReference type="Pfam" id="PF02875"/>
    </source>
</evidence>
<dbReference type="InterPro" id="IPR004101">
    <property type="entry name" value="Mur_ligase_C"/>
</dbReference>
<dbReference type="GO" id="GO:0047480">
    <property type="term" value="F:UDP-N-acetylmuramoyl-tripeptide-D-alanyl-D-alanine ligase activity"/>
    <property type="evidence" value="ECO:0007669"/>
    <property type="project" value="UniProtKB-UniRule"/>
</dbReference>
<dbReference type="GO" id="GO:0005737">
    <property type="term" value="C:cytoplasm"/>
    <property type="evidence" value="ECO:0007669"/>
    <property type="project" value="UniProtKB-SubCell"/>
</dbReference>
<dbReference type="SUPFAM" id="SSF53623">
    <property type="entry name" value="MurD-like peptide ligases, catalytic domain"/>
    <property type="match status" value="1"/>
</dbReference>
<dbReference type="STRING" id="1121307.CLCY_2c01630"/>
<accession>A0A0J8DAS5</accession>
<dbReference type="InterPro" id="IPR051046">
    <property type="entry name" value="MurCDEF_CellWall_CoF430Synth"/>
</dbReference>
<keyword evidence="6 10" id="KW-0133">Cell shape</keyword>
<dbReference type="Gene3D" id="3.40.1390.10">
    <property type="entry name" value="MurE/MurF, N-terminal domain"/>
    <property type="match status" value="1"/>
</dbReference>
<evidence type="ECO:0000256" key="6">
    <source>
        <dbReference type="ARBA" id="ARBA00022960"/>
    </source>
</evidence>
<dbReference type="GO" id="GO:0071555">
    <property type="term" value="P:cell wall organization"/>
    <property type="evidence" value="ECO:0007669"/>
    <property type="project" value="UniProtKB-KW"/>
</dbReference>
<protein>
    <recommendedName>
        <fullName evidence="10 11">UDP-N-acetylmuramoyl-tripeptide--D-alanyl-D-alanine ligase</fullName>
        <ecNumber evidence="10 11">6.3.2.10</ecNumber>
    </recommendedName>
    <alternativeName>
        <fullName evidence="10">D-alanyl-D-alanine-adding enzyme</fullName>
    </alternativeName>
</protein>
<dbReference type="Pfam" id="PF02875">
    <property type="entry name" value="Mur_ligase_C"/>
    <property type="match status" value="1"/>
</dbReference>
<evidence type="ECO:0000259" key="14">
    <source>
        <dbReference type="Pfam" id="PF08245"/>
    </source>
</evidence>
<comment type="similarity">
    <text evidence="10">Belongs to the MurCDEF family. MurF subfamily.</text>
</comment>
<gene>
    <name evidence="10 15" type="primary">murF</name>
    <name evidence="15" type="ORF">CLCY_2c01630</name>
</gene>
<dbReference type="InterPro" id="IPR013221">
    <property type="entry name" value="Mur_ligase_cen"/>
</dbReference>
<keyword evidence="4 10" id="KW-0547">Nucleotide-binding</keyword>
<evidence type="ECO:0000313" key="16">
    <source>
        <dbReference type="Proteomes" id="UP000036756"/>
    </source>
</evidence>
<feature type="domain" description="Mur ligase central" evidence="14">
    <location>
        <begin position="107"/>
        <end position="293"/>
    </location>
</feature>
<keyword evidence="1 10" id="KW-0963">Cytoplasm</keyword>
<feature type="domain" description="Mur ligase C-terminal" evidence="13">
    <location>
        <begin position="315"/>
        <end position="436"/>
    </location>
</feature>
<dbReference type="GO" id="GO:0008766">
    <property type="term" value="F:UDP-N-acetylmuramoylalanyl-D-glutamyl-2,6-diaminopimelate-D-alanyl-D-alanine ligase activity"/>
    <property type="evidence" value="ECO:0007669"/>
    <property type="project" value="RHEA"/>
</dbReference>
<dbReference type="PANTHER" id="PTHR43024">
    <property type="entry name" value="UDP-N-ACETYLMURAMOYL-TRIPEPTIDE--D-ALANYL-D-ALANINE LIGASE"/>
    <property type="match status" value="1"/>
</dbReference>
<dbReference type="GO" id="GO:0051301">
    <property type="term" value="P:cell division"/>
    <property type="evidence" value="ECO:0007669"/>
    <property type="project" value="UniProtKB-KW"/>
</dbReference>
<evidence type="ECO:0000256" key="1">
    <source>
        <dbReference type="ARBA" id="ARBA00022490"/>
    </source>
</evidence>